<feature type="transmembrane region" description="Helical" evidence="1">
    <location>
        <begin position="140"/>
        <end position="162"/>
    </location>
</feature>
<dbReference type="InterPro" id="IPR025640">
    <property type="entry name" value="GYF_2"/>
</dbReference>
<proteinExistence type="predicted"/>
<dbReference type="RefSeq" id="WP_284102307.1">
    <property type="nucleotide sequence ID" value="NZ_JARRAF010000028.1"/>
</dbReference>
<evidence type="ECO:0000313" key="3">
    <source>
        <dbReference type="EMBL" id="MDK2125992.1"/>
    </source>
</evidence>
<keyword evidence="4" id="KW-1185">Reference proteome</keyword>
<accession>A0ABT7E0Y5</accession>
<dbReference type="Gene3D" id="3.90.226.10">
    <property type="entry name" value="2-enoyl-CoA Hydratase, Chain A, domain 1"/>
    <property type="match status" value="1"/>
</dbReference>
<keyword evidence="1" id="KW-1133">Transmembrane helix</keyword>
<feature type="transmembrane region" description="Helical" evidence="1">
    <location>
        <begin position="183"/>
        <end position="201"/>
    </location>
</feature>
<dbReference type="SUPFAM" id="SSF52096">
    <property type="entry name" value="ClpP/crotonase"/>
    <property type="match status" value="1"/>
</dbReference>
<feature type="domain" description="GYF" evidence="2">
    <location>
        <begin position="3"/>
        <end position="39"/>
    </location>
</feature>
<organism evidence="3 4">
    <name type="scientific">Parachitinimonas caeni</name>
    <dbReference type="NCBI Taxonomy" id="3031301"/>
    <lineage>
        <taxon>Bacteria</taxon>
        <taxon>Pseudomonadati</taxon>
        <taxon>Pseudomonadota</taxon>
        <taxon>Betaproteobacteria</taxon>
        <taxon>Neisseriales</taxon>
        <taxon>Chitinibacteraceae</taxon>
        <taxon>Parachitinimonas</taxon>
    </lineage>
</organism>
<keyword evidence="1" id="KW-0472">Membrane</keyword>
<sequence length="608" mass="68008">MAWYFEQRGRRIGPVSSAAIRLLIDRGALGPDDLIWRDAETQPRRIGDVVKMTNTPPPAIAVVMEAPACPAPAPAPVDPVITEEPQLNLRPQPRGGFLRRHWEGQYSLARSYWVHGVLGGLALRFALSMVELVLDDSDMAYGLAIWLTTYWAATLLVMVWLWCGTWRAASRHLNETGRTFWPFMAKAMIVVGMLGHSFQFLNDDIGYQGIVSNLRQEDGDETLPPFQLRLLRSGAEVEFIGGFRRGAAQSLQQVLERHKGIKVVHLTSAGGLVNEGLKMHDVIRKARLNTYVSSFCASACTLAFMGGEDRALKDHATLGYHSPDLYGLKGSLLRNARQVQLRFFEERGVDPAFAQKAVLTPNQTMWSPKPDELQTAGVITRTTDGYEYAISGEEDADNPSHVTSQLLQEPMFRAIRKRFPERFDVMAQIVSDAYAHGISRGEMQAQLSPHMQAITDVSRPIAADVAIRDYTRVFVEQMWMLSKVDAGLCHAYAYNPQPVHRYATYFPGRLRQAEKEALLAVIESADTARTSRSDQQALQLSGQVWSALRENYGRDVETFLASQRSGFRGNFNPYVSCRLTIAYYQAALSLPASQSAELLRFLYTDASR</sequence>
<evidence type="ECO:0000259" key="2">
    <source>
        <dbReference type="Pfam" id="PF14237"/>
    </source>
</evidence>
<dbReference type="Proteomes" id="UP001172778">
    <property type="component" value="Unassembled WGS sequence"/>
</dbReference>
<feature type="transmembrane region" description="Helical" evidence="1">
    <location>
        <begin position="112"/>
        <end position="134"/>
    </location>
</feature>
<evidence type="ECO:0000256" key="1">
    <source>
        <dbReference type="SAM" id="Phobius"/>
    </source>
</evidence>
<reference evidence="3" key="1">
    <citation type="submission" date="2023-03" db="EMBL/GenBank/DDBJ databases">
        <title>Chitinimonas shenzhenensis gen. nov., sp. nov., a novel member of family Burkholderiaceae isolated from activated sludge collected in Shen Zhen, China.</title>
        <authorList>
            <person name="Wang X."/>
        </authorList>
    </citation>
    <scope>NUCLEOTIDE SEQUENCE</scope>
    <source>
        <strain evidence="3">DQS-5</strain>
    </source>
</reference>
<keyword evidence="1" id="KW-0812">Transmembrane</keyword>
<dbReference type="InterPro" id="IPR029045">
    <property type="entry name" value="ClpP/crotonase-like_dom_sf"/>
</dbReference>
<name>A0ABT7E0Y5_9NEIS</name>
<dbReference type="Pfam" id="PF14237">
    <property type="entry name" value="GYF_2"/>
    <property type="match status" value="1"/>
</dbReference>
<dbReference type="EMBL" id="JARRAF010000028">
    <property type="protein sequence ID" value="MDK2125992.1"/>
    <property type="molecule type" value="Genomic_DNA"/>
</dbReference>
<gene>
    <name evidence="3" type="ORF">PZA18_18270</name>
</gene>
<protein>
    <submittedName>
        <fullName evidence="3">GYF domain-containing protein</fullName>
    </submittedName>
</protein>
<evidence type="ECO:0000313" key="4">
    <source>
        <dbReference type="Proteomes" id="UP001172778"/>
    </source>
</evidence>
<comment type="caution">
    <text evidence="3">The sequence shown here is derived from an EMBL/GenBank/DDBJ whole genome shotgun (WGS) entry which is preliminary data.</text>
</comment>